<gene>
    <name evidence="2" type="ORF">PXEA_LOCUS29034</name>
</gene>
<proteinExistence type="predicted"/>
<evidence type="ECO:0000313" key="3">
    <source>
        <dbReference type="Proteomes" id="UP000784294"/>
    </source>
</evidence>
<protein>
    <submittedName>
        <fullName evidence="2">Uncharacterized protein</fullName>
    </submittedName>
</protein>
<feature type="region of interest" description="Disordered" evidence="1">
    <location>
        <begin position="36"/>
        <end position="58"/>
    </location>
</feature>
<feature type="compositionally biased region" description="Low complexity" evidence="1">
    <location>
        <begin position="40"/>
        <end position="55"/>
    </location>
</feature>
<name>A0A448XFV5_9PLAT</name>
<evidence type="ECO:0000313" key="2">
    <source>
        <dbReference type="EMBL" id="VEL35594.1"/>
    </source>
</evidence>
<reference evidence="2" key="1">
    <citation type="submission" date="2018-11" db="EMBL/GenBank/DDBJ databases">
        <authorList>
            <consortium name="Pathogen Informatics"/>
        </authorList>
    </citation>
    <scope>NUCLEOTIDE SEQUENCE</scope>
</reference>
<keyword evidence="3" id="KW-1185">Reference proteome</keyword>
<feature type="region of interest" description="Disordered" evidence="1">
    <location>
        <begin position="139"/>
        <end position="160"/>
    </location>
</feature>
<accession>A0A448XFV5</accession>
<dbReference type="EMBL" id="CAAALY010250178">
    <property type="protein sequence ID" value="VEL35594.1"/>
    <property type="molecule type" value="Genomic_DNA"/>
</dbReference>
<evidence type="ECO:0000256" key="1">
    <source>
        <dbReference type="SAM" id="MobiDB-lite"/>
    </source>
</evidence>
<comment type="caution">
    <text evidence="2">The sequence shown here is derived from an EMBL/GenBank/DDBJ whole genome shotgun (WGS) entry which is preliminary data.</text>
</comment>
<organism evidence="2 3">
    <name type="scientific">Protopolystoma xenopodis</name>
    <dbReference type="NCBI Taxonomy" id="117903"/>
    <lineage>
        <taxon>Eukaryota</taxon>
        <taxon>Metazoa</taxon>
        <taxon>Spiralia</taxon>
        <taxon>Lophotrochozoa</taxon>
        <taxon>Platyhelminthes</taxon>
        <taxon>Monogenea</taxon>
        <taxon>Polyopisthocotylea</taxon>
        <taxon>Polystomatidea</taxon>
        <taxon>Polystomatidae</taxon>
        <taxon>Protopolystoma</taxon>
    </lineage>
</organism>
<dbReference type="Proteomes" id="UP000784294">
    <property type="component" value="Unassembled WGS sequence"/>
</dbReference>
<dbReference type="AlphaFoldDB" id="A0A448XFV5"/>
<sequence>MVTCVSNSRLISLPDHFIQLVPGRLSEAQKLLLSDPYLSPPARSESSTPPETSNSVGFGSLLGQRIATSGQPTKFVQLDKQTVNKAGNASMTPAEAQATFIGRSRRVRYVEPLRGGVARTEPAAADLDDGSLHLHLRDTSSEASEEAWPSVGSGDADAGTRRLGKGRAAEGLVRTVLSGGLDPFGRTRGQPVFPGAKLVWTRSQTNQIASKQHRQDEDEAFVQVEVQDKASKAFEAHFTCMS</sequence>